<dbReference type="SMART" id="SM00409">
    <property type="entry name" value="IG"/>
    <property type="match status" value="3"/>
</dbReference>
<dbReference type="SUPFAM" id="SSF48726">
    <property type="entry name" value="Immunoglobulin"/>
    <property type="match status" value="3"/>
</dbReference>
<keyword evidence="2" id="KW-1015">Disulfide bond</keyword>
<feature type="compositionally biased region" description="Polar residues" evidence="3">
    <location>
        <begin position="244"/>
        <end position="261"/>
    </location>
</feature>
<evidence type="ECO:0000256" key="1">
    <source>
        <dbReference type="ARBA" id="ARBA00022729"/>
    </source>
</evidence>
<protein>
    <recommendedName>
        <fullName evidence="4">Ig-like domain-containing protein</fullName>
    </recommendedName>
</protein>
<dbReference type="AlphaFoldDB" id="A0AAV6FJ21"/>
<dbReference type="Pfam" id="PF13895">
    <property type="entry name" value="Ig_2"/>
    <property type="match status" value="1"/>
</dbReference>
<evidence type="ECO:0000313" key="6">
    <source>
        <dbReference type="Proteomes" id="UP000823561"/>
    </source>
</evidence>
<evidence type="ECO:0000259" key="4">
    <source>
        <dbReference type="PROSITE" id="PS50835"/>
    </source>
</evidence>
<gene>
    <name evidence="5" type="ORF">AALO_G00300740</name>
</gene>
<organism evidence="5 6">
    <name type="scientific">Alosa alosa</name>
    <name type="common">allis shad</name>
    <dbReference type="NCBI Taxonomy" id="278164"/>
    <lineage>
        <taxon>Eukaryota</taxon>
        <taxon>Metazoa</taxon>
        <taxon>Chordata</taxon>
        <taxon>Craniata</taxon>
        <taxon>Vertebrata</taxon>
        <taxon>Euteleostomi</taxon>
        <taxon>Actinopterygii</taxon>
        <taxon>Neopterygii</taxon>
        <taxon>Teleostei</taxon>
        <taxon>Clupei</taxon>
        <taxon>Clupeiformes</taxon>
        <taxon>Clupeoidei</taxon>
        <taxon>Clupeidae</taxon>
        <taxon>Alosa</taxon>
    </lineage>
</organism>
<dbReference type="GO" id="GO:0006955">
    <property type="term" value="P:immune response"/>
    <property type="evidence" value="ECO:0007669"/>
    <property type="project" value="TreeGrafter"/>
</dbReference>
<name>A0AAV6FJ21_9TELE</name>
<dbReference type="InterPro" id="IPR050488">
    <property type="entry name" value="Ig_Fc_receptor"/>
</dbReference>
<feature type="compositionally biased region" description="Polar residues" evidence="3">
    <location>
        <begin position="268"/>
        <end position="295"/>
    </location>
</feature>
<keyword evidence="1" id="KW-0732">Signal</keyword>
<dbReference type="InterPro" id="IPR007110">
    <property type="entry name" value="Ig-like_dom"/>
</dbReference>
<dbReference type="InterPro" id="IPR036179">
    <property type="entry name" value="Ig-like_dom_sf"/>
</dbReference>
<feature type="domain" description="Ig-like" evidence="4">
    <location>
        <begin position="1"/>
        <end position="56"/>
    </location>
</feature>
<dbReference type="Proteomes" id="UP000823561">
    <property type="component" value="Chromosome 24"/>
</dbReference>
<dbReference type="PANTHER" id="PTHR11481">
    <property type="entry name" value="IMMUNOGLOBULIN FC RECEPTOR"/>
    <property type="match status" value="1"/>
</dbReference>
<dbReference type="InterPro" id="IPR013783">
    <property type="entry name" value="Ig-like_fold"/>
</dbReference>
<accession>A0AAV6FJ21</accession>
<dbReference type="GO" id="GO:0004888">
    <property type="term" value="F:transmembrane signaling receptor activity"/>
    <property type="evidence" value="ECO:0007669"/>
    <property type="project" value="TreeGrafter"/>
</dbReference>
<feature type="domain" description="Ig-like" evidence="4">
    <location>
        <begin position="149"/>
        <end position="221"/>
    </location>
</feature>
<feature type="region of interest" description="Disordered" evidence="3">
    <location>
        <begin position="314"/>
        <end position="342"/>
    </location>
</feature>
<dbReference type="PANTHER" id="PTHR11481:SF64">
    <property type="entry name" value="FC RECEPTOR-LIKE PROTEIN 4"/>
    <property type="match status" value="1"/>
</dbReference>
<feature type="region of interest" description="Disordered" evidence="3">
    <location>
        <begin position="244"/>
        <end position="295"/>
    </location>
</feature>
<evidence type="ECO:0000256" key="2">
    <source>
        <dbReference type="ARBA" id="ARBA00023157"/>
    </source>
</evidence>
<dbReference type="GO" id="GO:0009897">
    <property type="term" value="C:external side of plasma membrane"/>
    <property type="evidence" value="ECO:0007669"/>
    <property type="project" value="TreeGrafter"/>
</dbReference>
<dbReference type="PROSITE" id="PS50835">
    <property type="entry name" value="IG_LIKE"/>
    <property type="match status" value="2"/>
</dbReference>
<dbReference type="GO" id="GO:0007166">
    <property type="term" value="P:cell surface receptor signaling pathway"/>
    <property type="evidence" value="ECO:0007669"/>
    <property type="project" value="TreeGrafter"/>
</dbReference>
<evidence type="ECO:0000256" key="3">
    <source>
        <dbReference type="SAM" id="MobiDB-lite"/>
    </source>
</evidence>
<reference evidence="5" key="1">
    <citation type="submission" date="2020-10" db="EMBL/GenBank/DDBJ databases">
        <title>Chromosome-scale genome assembly of the Allis shad, Alosa alosa.</title>
        <authorList>
            <person name="Margot Z."/>
            <person name="Christophe K."/>
            <person name="Cabau C."/>
            <person name="Louis A."/>
            <person name="Berthelot C."/>
            <person name="Parey E."/>
            <person name="Roest Crollius H."/>
            <person name="Montfort J."/>
            <person name="Robinson-Rechavi M."/>
            <person name="Bucao C."/>
            <person name="Bouchez O."/>
            <person name="Gislard M."/>
            <person name="Lluch J."/>
            <person name="Milhes M."/>
            <person name="Lampietro C."/>
            <person name="Lopez Roques C."/>
            <person name="Donnadieu C."/>
            <person name="Braasch I."/>
            <person name="Desvignes T."/>
            <person name="Postlethwait J."/>
            <person name="Bobe J."/>
            <person name="Guiguen Y."/>
        </authorList>
    </citation>
    <scope>NUCLEOTIDE SEQUENCE</scope>
    <source>
        <strain evidence="5">M-15738</strain>
        <tissue evidence="5">Blood</tissue>
    </source>
</reference>
<dbReference type="InterPro" id="IPR003599">
    <property type="entry name" value="Ig_sub"/>
</dbReference>
<proteinExistence type="predicted"/>
<sequence>MDQSTGWRFYWYRDTQTSYPVAQTDGNSYSISSVKVSDGGQYWCRARYLRDYTQYSNAVWVNITGLSPPSTLTVSPNRNQHFDYSSLSLSCEGSGKGWNLRSFSDQTLRELCPTDWRSEKGSSCSINSASPSDSGVYWCQSESGEQSNPVNITVHNGNVILESPVHPVTEGDPLSLRCRYRYQPSNISADFYKDGTLLQTSTTGEMTIPAVSKSHEGLYKCSNPERGESPESWIHIKAPRQLLASSSNTSPLQNSCNQTQAAVHHGSSHSGQQLQNASQSPDRSQPAESNGAQSKYMTMGRVVDTTHTYANINLESVPQQSNDKHIYEVMAPQQKPREMKSD</sequence>
<evidence type="ECO:0000313" key="5">
    <source>
        <dbReference type="EMBL" id="KAG5261162.1"/>
    </source>
</evidence>
<keyword evidence="6" id="KW-1185">Reference proteome</keyword>
<dbReference type="Gene3D" id="2.60.40.10">
    <property type="entry name" value="Immunoglobulins"/>
    <property type="match status" value="3"/>
</dbReference>
<comment type="caution">
    <text evidence="5">The sequence shown here is derived from an EMBL/GenBank/DDBJ whole genome shotgun (WGS) entry which is preliminary data.</text>
</comment>
<dbReference type="EMBL" id="JADWDJ010000024">
    <property type="protein sequence ID" value="KAG5261162.1"/>
    <property type="molecule type" value="Genomic_DNA"/>
</dbReference>